<feature type="transmembrane region" description="Helical" evidence="5">
    <location>
        <begin position="209"/>
        <end position="230"/>
    </location>
</feature>
<evidence type="ECO:0000256" key="1">
    <source>
        <dbReference type="ARBA" id="ARBA00004141"/>
    </source>
</evidence>
<dbReference type="RefSeq" id="WP_055259699.1">
    <property type="nucleotide sequence ID" value="NZ_CABIXL010000006.1"/>
</dbReference>
<feature type="transmembrane region" description="Helical" evidence="5">
    <location>
        <begin position="174"/>
        <end position="197"/>
    </location>
</feature>
<feature type="transmembrane region" description="Helical" evidence="5">
    <location>
        <begin position="429"/>
        <end position="447"/>
    </location>
</feature>
<comment type="caution">
    <text evidence="6">The sequence shown here is derived from an EMBL/GenBank/DDBJ whole genome shotgun (WGS) entry which is preliminary data.</text>
</comment>
<accession>A0ABP2ARC8</accession>
<dbReference type="PANTHER" id="PTHR47704:SF1">
    <property type="entry name" value="POTASSIUM TRANSPORTER KIMA"/>
    <property type="match status" value="1"/>
</dbReference>
<feature type="transmembrane region" description="Helical" evidence="5">
    <location>
        <begin position="251"/>
        <end position="276"/>
    </location>
</feature>
<dbReference type="InterPro" id="IPR053153">
    <property type="entry name" value="APC_K+_Transporter"/>
</dbReference>
<sequence length="610" mass="67516">MNFSKLFIGKALKTEELKGEKLNAFWGLPIMASDAISSVAYAGSAILLILIPVLGADSYKYMFLSAICIVILMATLIFSYKQVIDSYPNGGGAYIVARENLGAKYGLIATSALTIDYILTVAVSTSSGTAAIISAFPQLSEFKVPLTLALIALITIGNLRGIRESSKSFGVPTYLFCLGIIIMIIVGIIKVYVFGYVPTPIYSIPKQVGNISLILFLQAFASGCTALTGIEAVSNGVPSFRAPAQKNAIKVLFALGILILIIFGGLSYLSTLYHAVPGNSQTMISQIATQIFGRGIMYYFIQITTALILILAANTAFTGLPVLFSIMAQDGYVPRQLSKRGKRLSFSNGIVLLFITASILIIVFDGDTDRLLPLYAVGVFISFTLAQTGMLFKWNRERPKNWKFKALINGIGAILSLSTTIIISATKFIHGAWIVFLLIPLFTYIMLKIKKHYNTVAKELKFNINDNTKEEFNFAKQKVIVPINTLNKSFLKAYDYANTITDDIILFHISSNDEQTECLINKWKKYSGKTNISVIKSPYREFYKPFLKFIQSIEQESEPNTIITIVLPEFVTTKWWSKILHNQTSFILRTMLLKKNNIVVISVPYLIGNN</sequence>
<dbReference type="InterPro" id="IPR002293">
    <property type="entry name" value="AA/rel_permease1"/>
</dbReference>
<evidence type="ECO:0000256" key="4">
    <source>
        <dbReference type="ARBA" id="ARBA00023136"/>
    </source>
</evidence>
<keyword evidence="2 5" id="KW-0812">Transmembrane</keyword>
<dbReference type="EMBL" id="CYZR01000006">
    <property type="protein sequence ID" value="CUO07759.1"/>
    <property type="molecule type" value="Genomic_DNA"/>
</dbReference>
<protein>
    <submittedName>
        <fullName evidence="6">Ethanolamine permease</fullName>
    </submittedName>
</protein>
<feature type="transmembrane region" description="Helical" evidence="5">
    <location>
        <begin position="144"/>
        <end position="162"/>
    </location>
</feature>
<feature type="transmembrane region" description="Helical" evidence="5">
    <location>
        <begin position="404"/>
        <end position="423"/>
    </location>
</feature>
<evidence type="ECO:0000256" key="5">
    <source>
        <dbReference type="SAM" id="Phobius"/>
    </source>
</evidence>
<feature type="transmembrane region" description="Helical" evidence="5">
    <location>
        <begin position="61"/>
        <end position="80"/>
    </location>
</feature>
<keyword evidence="7" id="KW-1185">Reference proteome</keyword>
<feature type="transmembrane region" description="Helical" evidence="5">
    <location>
        <begin position="35"/>
        <end position="54"/>
    </location>
</feature>
<evidence type="ECO:0000256" key="3">
    <source>
        <dbReference type="ARBA" id="ARBA00022989"/>
    </source>
</evidence>
<evidence type="ECO:0000256" key="2">
    <source>
        <dbReference type="ARBA" id="ARBA00022692"/>
    </source>
</evidence>
<name>A0ABP2ARC8_SARVE</name>
<feature type="transmembrane region" description="Helical" evidence="5">
    <location>
        <begin position="296"/>
        <end position="324"/>
    </location>
</feature>
<comment type="subcellular location">
    <subcellularLocation>
        <location evidence="1">Membrane</location>
        <topology evidence="1">Multi-pass membrane protein</topology>
    </subcellularLocation>
</comment>
<dbReference type="Gene3D" id="1.20.1740.10">
    <property type="entry name" value="Amino acid/polyamine transporter I"/>
    <property type="match status" value="1"/>
</dbReference>
<dbReference type="PANTHER" id="PTHR47704">
    <property type="entry name" value="POTASSIUM TRANSPORTER KIMA"/>
    <property type="match status" value="1"/>
</dbReference>
<gene>
    <name evidence="6" type="ORF">ERS852473_01824</name>
</gene>
<keyword evidence="4 5" id="KW-0472">Membrane</keyword>
<dbReference type="Proteomes" id="UP000095488">
    <property type="component" value="Unassembled WGS sequence"/>
</dbReference>
<feature type="transmembrane region" description="Helical" evidence="5">
    <location>
        <begin position="345"/>
        <end position="364"/>
    </location>
</feature>
<evidence type="ECO:0000313" key="6">
    <source>
        <dbReference type="EMBL" id="CUO07759.1"/>
    </source>
</evidence>
<organism evidence="6 7">
    <name type="scientific">Sarcina ventriculi</name>
    <name type="common">Clostridium ventriculi</name>
    <dbReference type="NCBI Taxonomy" id="1267"/>
    <lineage>
        <taxon>Bacteria</taxon>
        <taxon>Bacillati</taxon>
        <taxon>Bacillota</taxon>
        <taxon>Clostridia</taxon>
        <taxon>Eubacteriales</taxon>
        <taxon>Clostridiaceae</taxon>
        <taxon>Sarcina</taxon>
    </lineage>
</organism>
<proteinExistence type="predicted"/>
<evidence type="ECO:0000313" key="7">
    <source>
        <dbReference type="Proteomes" id="UP000095488"/>
    </source>
</evidence>
<feature type="transmembrane region" description="Helical" evidence="5">
    <location>
        <begin position="370"/>
        <end position="392"/>
    </location>
</feature>
<keyword evidence="3 5" id="KW-1133">Transmembrane helix</keyword>
<dbReference type="Pfam" id="PF13520">
    <property type="entry name" value="AA_permease_2"/>
    <property type="match status" value="1"/>
</dbReference>
<reference evidence="6 7" key="1">
    <citation type="submission" date="2015-09" db="EMBL/GenBank/DDBJ databases">
        <authorList>
            <consortium name="Pathogen Informatics"/>
            <person name="Wu L."/>
            <person name="Ma J."/>
        </authorList>
    </citation>
    <scope>NUCLEOTIDE SEQUENCE [LARGE SCALE GENOMIC DNA]</scope>
    <source>
        <strain evidence="6 7">2789STDY5834858</strain>
    </source>
</reference>